<dbReference type="Pfam" id="PF13377">
    <property type="entry name" value="Peripla_BP_3"/>
    <property type="match status" value="1"/>
</dbReference>
<evidence type="ECO:0000256" key="3">
    <source>
        <dbReference type="ARBA" id="ARBA00023163"/>
    </source>
</evidence>
<gene>
    <name evidence="5" type="ORF">ABCQ75_07780</name>
</gene>
<dbReference type="CDD" id="cd01392">
    <property type="entry name" value="HTH_LacI"/>
    <property type="match status" value="1"/>
</dbReference>
<dbReference type="SMART" id="SM00354">
    <property type="entry name" value="HTH_LACI"/>
    <property type="match status" value="1"/>
</dbReference>
<protein>
    <submittedName>
        <fullName evidence="5">LacI family DNA-binding transcriptional regulator</fullName>
    </submittedName>
</protein>
<name>A0ABU9X0S3_9MICC</name>
<reference evidence="5 6" key="1">
    <citation type="submission" date="2024-05" db="EMBL/GenBank/DDBJ databases">
        <title>Sinomonas sp. nov., isolated from a waste landfill.</title>
        <authorList>
            <person name="Zhao Y."/>
        </authorList>
    </citation>
    <scope>NUCLEOTIDE SEQUENCE [LARGE SCALE GENOMIC DNA]</scope>
    <source>
        <strain evidence="5 6">CCTCC AB2014300</strain>
    </source>
</reference>
<accession>A0ABU9X0S3</accession>
<proteinExistence type="predicted"/>
<dbReference type="PROSITE" id="PS00356">
    <property type="entry name" value="HTH_LACI_1"/>
    <property type="match status" value="1"/>
</dbReference>
<dbReference type="GO" id="GO:0003677">
    <property type="term" value="F:DNA binding"/>
    <property type="evidence" value="ECO:0007669"/>
    <property type="project" value="UniProtKB-KW"/>
</dbReference>
<dbReference type="CDD" id="cd06267">
    <property type="entry name" value="PBP1_LacI_sugar_binding-like"/>
    <property type="match status" value="1"/>
</dbReference>
<dbReference type="InterPro" id="IPR046335">
    <property type="entry name" value="LacI/GalR-like_sensor"/>
</dbReference>
<keyword evidence="2 5" id="KW-0238">DNA-binding</keyword>
<dbReference type="EMBL" id="JBDFRB010000005">
    <property type="protein sequence ID" value="MEN2744439.1"/>
    <property type="molecule type" value="Genomic_DNA"/>
</dbReference>
<keyword evidence="1" id="KW-0805">Transcription regulation</keyword>
<dbReference type="PANTHER" id="PTHR30146:SF138">
    <property type="entry name" value="TRANSCRIPTIONAL REGULATORY PROTEIN"/>
    <property type="match status" value="1"/>
</dbReference>
<dbReference type="Pfam" id="PF00356">
    <property type="entry name" value="LacI"/>
    <property type="match status" value="1"/>
</dbReference>
<evidence type="ECO:0000256" key="2">
    <source>
        <dbReference type="ARBA" id="ARBA00023125"/>
    </source>
</evidence>
<dbReference type="PANTHER" id="PTHR30146">
    <property type="entry name" value="LACI-RELATED TRANSCRIPTIONAL REPRESSOR"/>
    <property type="match status" value="1"/>
</dbReference>
<sequence>MPSPSVHDVAARSGVSVSTVSRALRGVPGISAATRKRVQEAAVELGYTASPTASRLATGRTRTVAVIVPELAKWFFAEVIAAAGRVLAEHGYDVLLVELSTAELRRAFFTGPGLRGRADGAIVVALQLGADEFEALEGQGQSVVLVGSERQGAGSVSVDDRAGGRAAVRHLVNLGHERIAFLGIRHEPRSTLGGVPPAQRLLGYRDALAEAGLPEDPRWVLTAENSVDGGAGAVAGLLAEQGLPTAIAAASDELAFGALRTLRGAGLRVPEDVSVVGYDNHGLAGAVDLTTMDHDVSGQGRAAAHALLAVLGAAPVAGPRVISPRLVVRGSTAPPVDRAGSTLPP</sequence>
<organism evidence="5 6">
    <name type="scientific">Sinomonas halotolerans</name>
    <dbReference type="NCBI Taxonomy" id="1644133"/>
    <lineage>
        <taxon>Bacteria</taxon>
        <taxon>Bacillati</taxon>
        <taxon>Actinomycetota</taxon>
        <taxon>Actinomycetes</taxon>
        <taxon>Micrococcales</taxon>
        <taxon>Micrococcaceae</taxon>
        <taxon>Sinomonas</taxon>
    </lineage>
</organism>
<dbReference type="PROSITE" id="PS50932">
    <property type="entry name" value="HTH_LACI_2"/>
    <property type="match status" value="1"/>
</dbReference>
<evidence type="ECO:0000259" key="4">
    <source>
        <dbReference type="PROSITE" id="PS50932"/>
    </source>
</evidence>
<dbReference type="Gene3D" id="3.40.50.2300">
    <property type="match status" value="2"/>
</dbReference>
<dbReference type="SUPFAM" id="SSF53822">
    <property type="entry name" value="Periplasmic binding protein-like I"/>
    <property type="match status" value="1"/>
</dbReference>
<evidence type="ECO:0000256" key="1">
    <source>
        <dbReference type="ARBA" id="ARBA00023015"/>
    </source>
</evidence>
<keyword evidence="3" id="KW-0804">Transcription</keyword>
<dbReference type="Gene3D" id="1.10.260.40">
    <property type="entry name" value="lambda repressor-like DNA-binding domains"/>
    <property type="match status" value="1"/>
</dbReference>
<comment type="caution">
    <text evidence="5">The sequence shown here is derived from an EMBL/GenBank/DDBJ whole genome shotgun (WGS) entry which is preliminary data.</text>
</comment>
<evidence type="ECO:0000313" key="5">
    <source>
        <dbReference type="EMBL" id="MEN2744439.1"/>
    </source>
</evidence>
<dbReference type="RefSeq" id="WP_345884454.1">
    <property type="nucleotide sequence ID" value="NZ_JBDFRB010000005.1"/>
</dbReference>
<dbReference type="InterPro" id="IPR010982">
    <property type="entry name" value="Lambda_DNA-bd_dom_sf"/>
</dbReference>
<dbReference type="InterPro" id="IPR028082">
    <property type="entry name" value="Peripla_BP_I"/>
</dbReference>
<dbReference type="Proteomes" id="UP001422074">
    <property type="component" value="Unassembled WGS sequence"/>
</dbReference>
<dbReference type="InterPro" id="IPR000843">
    <property type="entry name" value="HTH_LacI"/>
</dbReference>
<keyword evidence="6" id="KW-1185">Reference proteome</keyword>
<evidence type="ECO:0000313" key="6">
    <source>
        <dbReference type="Proteomes" id="UP001422074"/>
    </source>
</evidence>
<feature type="domain" description="HTH lacI-type" evidence="4">
    <location>
        <begin position="4"/>
        <end position="58"/>
    </location>
</feature>
<dbReference type="SUPFAM" id="SSF47413">
    <property type="entry name" value="lambda repressor-like DNA-binding domains"/>
    <property type="match status" value="1"/>
</dbReference>